<dbReference type="SUPFAM" id="SSF51445">
    <property type="entry name" value="(Trans)glycosidases"/>
    <property type="match status" value="1"/>
</dbReference>
<accession>A0ABW1IZ55</accession>
<keyword evidence="1" id="KW-0732">Signal</keyword>
<keyword evidence="3" id="KW-1185">Reference proteome</keyword>
<protein>
    <recommendedName>
        <fullName evidence="4">Glycoside hydrolase family 42 N-terminal domain-containing protein</fullName>
    </recommendedName>
</protein>
<organism evidence="2 3">
    <name type="scientific">Pseudonocardia hispaniensis</name>
    <dbReference type="NCBI Taxonomy" id="904933"/>
    <lineage>
        <taxon>Bacteria</taxon>
        <taxon>Bacillati</taxon>
        <taxon>Actinomycetota</taxon>
        <taxon>Actinomycetes</taxon>
        <taxon>Pseudonocardiales</taxon>
        <taxon>Pseudonocardiaceae</taxon>
        <taxon>Pseudonocardia</taxon>
    </lineage>
</organism>
<sequence>MGIADSRRGLRTPALWCAALAVLTACGSAAAPGPPPATRPAFGTLVSLVEHAREEADAGVSAGMVELSWRRAQPDAEAFDDAYLRSVRRDVEALRVAGRTVTLGLGLHDVPRWLLAIPGSRFVDQTGAESDEVNLVFDQRLRNIAEHYLTHVAAVLDLGQVDAVRLTSGGLPEVLYPGGGGYWAFDANAQGGPDRPASLPPNPLPGWRPGQGGVSEQQVREWADWYVGALTDVVDWQIGTLSGLGYRGAYEVLTPGVGVGPAAYDAAIRQGLPPGLLGSGAAWQVFYERLPRRDDLVAYVSSVADGSGDNDGCAPGDAAVPLDAAQAESWSATRWVSRVAHEYGFPVAGENPGWNQSVRLNASYVDLSDNGMLAAAVRQADSCGFRFFYWAHDQQLWDGTVPFAAYAERIARGS</sequence>
<evidence type="ECO:0008006" key="4">
    <source>
        <dbReference type="Google" id="ProtNLM"/>
    </source>
</evidence>
<feature type="signal peptide" evidence="1">
    <location>
        <begin position="1"/>
        <end position="30"/>
    </location>
</feature>
<feature type="chain" id="PRO_5045142485" description="Glycoside hydrolase family 42 N-terminal domain-containing protein" evidence="1">
    <location>
        <begin position="31"/>
        <end position="414"/>
    </location>
</feature>
<comment type="caution">
    <text evidence="2">The sequence shown here is derived from an EMBL/GenBank/DDBJ whole genome shotgun (WGS) entry which is preliminary data.</text>
</comment>
<dbReference type="PROSITE" id="PS51257">
    <property type="entry name" value="PROKAR_LIPOPROTEIN"/>
    <property type="match status" value="1"/>
</dbReference>
<name>A0ABW1IZ55_9PSEU</name>
<dbReference type="RefSeq" id="WP_379583340.1">
    <property type="nucleotide sequence ID" value="NZ_JBHSQW010000010.1"/>
</dbReference>
<dbReference type="Proteomes" id="UP001596302">
    <property type="component" value="Unassembled WGS sequence"/>
</dbReference>
<evidence type="ECO:0000256" key="1">
    <source>
        <dbReference type="SAM" id="SignalP"/>
    </source>
</evidence>
<proteinExistence type="predicted"/>
<gene>
    <name evidence="2" type="ORF">ACFQE5_05085</name>
</gene>
<evidence type="ECO:0000313" key="3">
    <source>
        <dbReference type="Proteomes" id="UP001596302"/>
    </source>
</evidence>
<dbReference type="InterPro" id="IPR017853">
    <property type="entry name" value="GH"/>
</dbReference>
<evidence type="ECO:0000313" key="2">
    <source>
        <dbReference type="EMBL" id="MFC5993590.1"/>
    </source>
</evidence>
<dbReference type="EMBL" id="JBHSQW010000010">
    <property type="protein sequence ID" value="MFC5993590.1"/>
    <property type="molecule type" value="Genomic_DNA"/>
</dbReference>
<reference evidence="3" key="1">
    <citation type="journal article" date="2019" name="Int. J. Syst. Evol. Microbiol.">
        <title>The Global Catalogue of Microorganisms (GCM) 10K type strain sequencing project: providing services to taxonomists for standard genome sequencing and annotation.</title>
        <authorList>
            <consortium name="The Broad Institute Genomics Platform"/>
            <consortium name="The Broad Institute Genome Sequencing Center for Infectious Disease"/>
            <person name="Wu L."/>
            <person name="Ma J."/>
        </authorList>
    </citation>
    <scope>NUCLEOTIDE SEQUENCE [LARGE SCALE GENOMIC DNA]</scope>
    <source>
        <strain evidence="3">CCM 8391</strain>
    </source>
</reference>